<accession>X1MGG4</accession>
<feature type="non-terminal residue" evidence="3">
    <location>
        <position position="1"/>
    </location>
</feature>
<reference evidence="3" key="1">
    <citation type="journal article" date="2014" name="Front. Microbiol.">
        <title>High frequency of phylogenetically diverse reductive dehalogenase-homologous genes in deep subseafloor sedimentary metagenomes.</title>
        <authorList>
            <person name="Kawai M."/>
            <person name="Futagami T."/>
            <person name="Toyoda A."/>
            <person name="Takaki Y."/>
            <person name="Nishi S."/>
            <person name="Hori S."/>
            <person name="Arai W."/>
            <person name="Tsubouchi T."/>
            <person name="Morono Y."/>
            <person name="Uchiyama I."/>
            <person name="Ito T."/>
            <person name="Fujiyama A."/>
            <person name="Inagaki F."/>
            <person name="Takami H."/>
        </authorList>
    </citation>
    <scope>NUCLEOTIDE SEQUENCE</scope>
    <source>
        <strain evidence="3">Expedition CK06-06</strain>
    </source>
</reference>
<dbReference type="InterPro" id="IPR001247">
    <property type="entry name" value="ExoRNase_PH_dom1"/>
</dbReference>
<keyword evidence="1" id="KW-0694">RNA-binding</keyword>
<dbReference type="GO" id="GO:0000175">
    <property type="term" value="F:3'-5'-RNA exonuclease activity"/>
    <property type="evidence" value="ECO:0007669"/>
    <property type="project" value="TreeGrafter"/>
</dbReference>
<evidence type="ECO:0000313" key="3">
    <source>
        <dbReference type="EMBL" id="GAI30363.1"/>
    </source>
</evidence>
<dbReference type="SUPFAM" id="SSF54211">
    <property type="entry name" value="Ribosomal protein S5 domain 2-like"/>
    <property type="match status" value="1"/>
</dbReference>
<dbReference type="Pfam" id="PF01138">
    <property type="entry name" value="RNase_PH"/>
    <property type="match status" value="1"/>
</dbReference>
<dbReference type="PANTHER" id="PTHR11252">
    <property type="entry name" value="POLYRIBONUCLEOTIDE NUCLEOTIDYLTRANSFERASE"/>
    <property type="match status" value="1"/>
</dbReference>
<dbReference type="GO" id="GO:0004654">
    <property type="term" value="F:polyribonucleotide nucleotidyltransferase activity"/>
    <property type="evidence" value="ECO:0007669"/>
    <property type="project" value="InterPro"/>
</dbReference>
<feature type="domain" description="Exoribonuclease phosphorolytic" evidence="2">
    <location>
        <begin position="1"/>
        <end position="77"/>
    </location>
</feature>
<dbReference type="EMBL" id="BARV01014219">
    <property type="protein sequence ID" value="GAI30363.1"/>
    <property type="molecule type" value="Genomic_DNA"/>
</dbReference>
<sequence>TVDYEERYYAAGKIRGPRYIKREGRPSDEAICAARLIDRVIRPRFPENLAREVQVINTVLSWDAENDPDIIGLIATSL</sequence>
<evidence type="ECO:0000256" key="1">
    <source>
        <dbReference type="ARBA" id="ARBA00022884"/>
    </source>
</evidence>
<dbReference type="AlphaFoldDB" id="X1MGG4"/>
<organism evidence="3">
    <name type="scientific">marine sediment metagenome</name>
    <dbReference type="NCBI Taxonomy" id="412755"/>
    <lineage>
        <taxon>unclassified sequences</taxon>
        <taxon>metagenomes</taxon>
        <taxon>ecological metagenomes</taxon>
    </lineage>
</organism>
<dbReference type="Gene3D" id="3.30.230.70">
    <property type="entry name" value="GHMP Kinase, N-terminal domain"/>
    <property type="match status" value="1"/>
</dbReference>
<comment type="caution">
    <text evidence="3">The sequence shown here is derived from an EMBL/GenBank/DDBJ whole genome shotgun (WGS) entry which is preliminary data.</text>
</comment>
<feature type="non-terminal residue" evidence="3">
    <location>
        <position position="78"/>
    </location>
</feature>
<dbReference type="GO" id="GO:0003723">
    <property type="term" value="F:RNA binding"/>
    <property type="evidence" value="ECO:0007669"/>
    <property type="project" value="UniProtKB-KW"/>
</dbReference>
<name>X1MGG4_9ZZZZ</name>
<protein>
    <recommendedName>
        <fullName evidence="2">Exoribonuclease phosphorolytic domain-containing protein</fullName>
    </recommendedName>
</protein>
<dbReference type="InterPro" id="IPR020568">
    <property type="entry name" value="Ribosomal_Su5_D2-typ_SF"/>
</dbReference>
<dbReference type="PANTHER" id="PTHR11252:SF0">
    <property type="entry name" value="POLYRIBONUCLEOTIDE NUCLEOTIDYLTRANSFERASE 1, MITOCHONDRIAL"/>
    <property type="match status" value="1"/>
</dbReference>
<gene>
    <name evidence="3" type="ORF">S06H3_25025</name>
</gene>
<dbReference type="GO" id="GO:0006402">
    <property type="term" value="P:mRNA catabolic process"/>
    <property type="evidence" value="ECO:0007669"/>
    <property type="project" value="InterPro"/>
</dbReference>
<dbReference type="GO" id="GO:0005829">
    <property type="term" value="C:cytosol"/>
    <property type="evidence" value="ECO:0007669"/>
    <property type="project" value="TreeGrafter"/>
</dbReference>
<dbReference type="InterPro" id="IPR012162">
    <property type="entry name" value="PNPase"/>
</dbReference>
<proteinExistence type="predicted"/>
<dbReference type="InterPro" id="IPR027408">
    <property type="entry name" value="PNPase/RNase_PH_dom_sf"/>
</dbReference>
<evidence type="ECO:0000259" key="2">
    <source>
        <dbReference type="Pfam" id="PF01138"/>
    </source>
</evidence>